<dbReference type="Proteomes" id="UP000268093">
    <property type="component" value="Unassembled WGS sequence"/>
</dbReference>
<keyword evidence="2" id="KW-1185">Reference proteome</keyword>
<gene>
    <name evidence="1" type="ORF">BC936DRAFT_138571</name>
</gene>
<organism evidence="1 2">
    <name type="scientific">Jimgerdemannia flammicorona</name>
    <dbReference type="NCBI Taxonomy" id="994334"/>
    <lineage>
        <taxon>Eukaryota</taxon>
        <taxon>Fungi</taxon>
        <taxon>Fungi incertae sedis</taxon>
        <taxon>Mucoromycota</taxon>
        <taxon>Mucoromycotina</taxon>
        <taxon>Endogonomycetes</taxon>
        <taxon>Endogonales</taxon>
        <taxon>Endogonaceae</taxon>
        <taxon>Jimgerdemannia</taxon>
    </lineage>
</organism>
<comment type="caution">
    <text evidence="1">The sequence shown here is derived from an EMBL/GenBank/DDBJ whole genome shotgun (WGS) entry which is preliminary data.</text>
</comment>
<sequence length="150" mass="16061">MLLSSPSTRSARVVCLLVSKGVTSAYILFPLGYLQDYINLKPYDSKTPNGVSTNVHDIELSSSIMLHCGPECLYCLYASAGNFPNGDAINYATSTNSTQQTPAETSYTFISRPIPYKECPDCLKKKGVASFTLPAGPQNGTVPEIGALNA</sequence>
<name>A0A433C3H1_9FUNG</name>
<accession>A0A433C3H1</accession>
<evidence type="ECO:0000313" key="2">
    <source>
        <dbReference type="Proteomes" id="UP000268093"/>
    </source>
</evidence>
<dbReference type="AlphaFoldDB" id="A0A433C3H1"/>
<proteinExistence type="predicted"/>
<reference evidence="1 2" key="1">
    <citation type="journal article" date="2018" name="New Phytol.">
        <title>Phylogenomics of Endogonaceae and evolution of mycorrhizas within Mucoromycota.</title>
        <authorList>
            <person name="Chang Y."/>
            <person name="Desiro A."/>
            <person name="Na H."/>
            <person name="Sandor L."/>
            <person name="Lipzen A."/>
            <person name="Clum A."/>
            <person name="Barry K."/>
            <person name="Grigoriev I.V."/>
            <person name="Martin F.M."/>
            <person name="Stajich J.E."/>
            <person name="Smith M.E."/>
            <person name="Bonito G."/>
            <person name="Spatafora J.W."/>
        </authorList>
    </citation>
    <scope>NUCLEOTIDE SEQUENCE [LARGE SCALE GENOMIC DNA]</scope>
    <source>
        <strain evidence="1 2">GMNB39</strain>
    </source>
</reference>
<evidence type="ECO:0000313" key="1">
    <source>
        <dbReference type="EMBL" id="RUP33081.1"/>
    </source>
</evidence>
<protein>
    <submittedName>
        <fullName evidence="1">Uncharacterized protein</fullName>
    </submittedName>
</protein>
<dbReference type="EMBL" id="RBNI01013373">
    <property type="protein sequence ID" value="RUP33081.1"/>
    <property type="molecule type" value="Genomic_DNA"/>
</dbReference>